<feature type="transmembrane region" description="Helical" evidence="1">
    <location>
        <begin position="218"/>
        <end position="239"/>
    </location>
</feature>
<evidence type="ECO:0000313" key="2">
    <source>
        <dbReference type="EMBL" id="GAI88859.1"/>
    </source>
</evidence>
<dbReference type="AlphaFoldDB" id="X1U950"/>
<feature type="transmembrane region" description="Helical" evidence="1">
    <location>
        <begin position="121"/>
        <end position="143"/>
    </location>
</feature>
<evidence type="ECO:0000256" key="1">
    <source>
        <dbReference type="SAM" id="Phobius"/>
    </source>
</evidence>
<keyword evidence="1" id="KW-1133">Transmembrane helix</keyword>
<dbReference type="EMBL" id="BARW01024111">
    <property type="protein sequence ID" value="GAI88859.1"/>
    <property type="molecule type" value="Genomic_DNA"/>
</dbReference>
<gene>
    <name evidence="2" type="ORF">S12H4_39825</name>
</gene>
<keyword evidence="1" id="KW-0472">Membrane</keyword>
<sequence>IMEVPGPDIFTPNYMGVIAWSKPIEEYELIQHTVHHFAYIYEGDAETTTVALKTDPFKGADWIPEKFISEMEREARESGVRMLETKVYVDTGPLLWTDYRIEVTGTPPPSTEGVGVGGIPLFVKIILTALAVAFAIYIVSWVVDKYILGIFRRKPGLEDVKPAWGKEALILDVRDSEEHWERTITPTETLEGMSEQELRDKLDQIAEEEVPPAPEIPLLALVAVGGLAVLGVGAAVALAPKRKE</sequence>
<accession>X1U950</accession>
<keyword evidence="1" id="KW-0812">Transmembrane</keyword>
<proteinExistence type="predicted"/>
<protein>
    <submittedName>
        <fullName evidence="2">Uncharacterized protein</fullName>
    </submittedName>
</protein>
<comment type="caution">
    <text evidence="2">The sequence shown here is derived from an EMBL/GenBank/DDBJ whole genome shotgun (WGS) entry which is preliminary data.</text>
</comment>
<feature type="non-terminal residue" evidence="2">
    <location>
        <position position="1"/>
    </location>
</feature>
<name>X1U950_9ZZZZ</name>
<organism evidence="2">
    <name type="scientific">marine sediment metagenome</name>
    <dbReference type="NCBI Taxonomy" id="412755"/>
    <lineage>
        <taxon>unclassified sequences</taxon>
        <taxon>metagenomes</taxon>
        <taxon>ecological metagenomes</taxon>
    </lineage>
</organism>
<reference evidence="2" key="1">
    <citation type="journal article" date="2014" name="Front. Microbiol.">
        <title>High frequency of phylogenetically diverse reductive dehalogenase-homologous genes in deep subseafloor sedimentary metagenomes.</title>
        <authorList>
            <person name="Kawai M."/>
            <person name="Futagami T."/>
            <person name="Toyoda A."/>
            <person name="Takaki Y."/>
            <person name="Nishi S."/>
            <person name="Hori S."/>
            <person name="Arai W."/>
            <person name="Tsubouchi T."/>
            <person name="Morono Y."/>
            <person name="Uchiyama I."/>
            <person name="Ito T."/>
            <person name="Fujiyama A."/>
            <person name="Inagaki F."/>
            <person name="Takami H."/>
        </authorList>
    </citation>
    <scope>NUCLEOTIDE SEQUENCE</scope>
    <source>
        <strain evidence="2">Expedition CK06-06</strain>
    </source>
</reference>